<dbReference type="InterPro" id="IPR029063">
    <property type="entry name" value="SAM-dependent_MTases_sf"/>
</dbReference>
<keyword evidence="6" id="KW-1185">Reference proteome</keyword>
<sequence>MSIQSDLNDSTHPFSSKKYIKARNRWLRSHAQWLLSLPRGIKRSILISADLLISMLCLFLAVALRYGYIANHISPIALLLYAMIPVVGLYAIGFYKGVSRVFFDTVMRHVLQLFVFIILAYQLIIFSDWLPAIPRSTPIIYLFLLFIWLWSSRLTIKELLASWQGKLRSRDKRYGTYENVIIYGAGSAGKELFEALQHSHKYCIVGFVDDNAQLSGAYFGGKRIYHANELIDVVENLDVAQVFLALPSAGFTKHRMIINKLANVPVKIKQLPSLHEIADEKVTVSTMRPVDILDVLNRQTVEPNQHLLQQNITGKCVLVTGAGGSIGSELCRQIIKNKPSCLVLYELSEFALYSIHQELIAKVASKERYAGIKVIAIIGNVTNEANLIRVLKDHSIQTVYHAAAYKHVPIVEHNPFEGVINNTKGTYHCARAAIEAQVETFVLISTDKAVRPTNVMGASKRLAELVCQGLSQSIGQNTEQKTAQITGRKTCISMVRFGNVLGSSGSVVPLFTKQIEQGNAITVTHPDVTRYFMTIPEAANLVIQAGAMATGGEVFVLNMGAPVKIVDLAHRMIRLSGYEPKDSSNPDGDIEVVFTGLRPGEKLYEELIIGEDNVQKTSHPLIMQAMEHCFPLVDIENTLYQLIDKAKEHDVVWLKQQFKVYVEGYQEGTPVTESPNSNHKPTNNTVKNLNRQ</sequence>
<keyword evidence="3" id="KW-0812">Transmembrane</keyword>
<dbReference type="SUPFAM" id="SSF53335">
    <property type="entry name" value="S-adenosyl-L-methionine-dependent methyltransferases"/>
    <property type="match status" value="1"/>
</dbReference>
<organism evidence="5 6">
    <name type="scientific">Psychrobacter proteolyticus</name>
    <dbReference type="NCBI Taxonomy" id="147825"/>
    <lineage>
        <taxon>Bacteria</taxon>
        <taxon>Pseudomonadati</taxon>
        <taxon>Pseudomonadota</taxon>
        <taxon>Gammaproteobacteria</taxon>
        <taxon>Moraxellales</taxon>
        <taxon>Moraxellaceae</taxon>
        <taxon>Psychrobacter</taxon>
    </lineage>
</organism>
<comment type="caution">
    <text evidence="5">The sequence shown here is derived from an EMBL/GenBank/DDBJ whole genome shotgun (WGS) entry which is preliminary data.</text>
</comment>
<evidence type="ECO:0000256" key="2">
    <source>
        <dbReference type="SAM" id="MobiDB-lite"/>
    </source>
</evidence>
<feature type="transmembrane region" description="Helical" evidence="3">
    <location>
        <begin position="45"/>
        <end position="64"/>
    </location>
</feature>
<protein>
    <submittedName>
        <fullName evidence="5">Nucleoside-diphosphate sugar epimerase/dehydratase</fullName>
    </submittedName>
</protein>
<keyword evidence="3" id="KW-0472">Membrane</keyword>
<dbReference type="EMBL" id="JBDLOB010000008">
    <property type="protein sequence ID" value="MEN8626672.1"/>
    <property type="molecule type" value="Genomic_DNA"/>
</dbReference>
<feature type="region of interest" description="Disordered" evidence="2">
    <location>
        <begin position="668"/>
        <end position="692"/>
    </location>
</feature>
<dbReference type="Pfam" id="PF02719">
    <property type="entry name" value="Polysacc_synt_2"/>
    <property type="match status" value="1"/>
</dbReference>
<evidence type="ECO:0000313" key="5">
    <source>
        <dbReference type="EMBL" id="MEN8626672.1"/>
    </source>
</evidence>
<dbReference type="RefSeq" id="WP_347163846.1">
    <property type="nucleotide sequence ID" value="NZ_JBDLOB010000008.1"/>
</dbReference>
<dbReference type="PANTHER" id="PTHR43318:SF1">
    <property type="entry name" value="POLYSACCHARIDE BIOSYNTHESIS PROTEIN EPSC-RELATED"/>
    <property type="match status" value="1"/>
</dbReference>
<dbReference type="Gene3D" id="3.40.50.720">
    <property type="entry name" value="NAD(P)-binding Rossmann-like Domain"/>
    <property type="match status" value="2"/>
</dbReference>
<dbReference type="CDD" id="cd05237">
    <property type="entry name" value="UDP_invert_4-6DH_SDR_e"/>
    <property type="match status" value="1"/>
</dbReference>
<dbReference type="PANTHER" id="PTHR43318">
    <property type="entry name" value="UDP-N-ACETYLGLUCOSAMINE 4,6-DEHYDRATASE"/>
    <property type="match status" value="1"/>
</dbReference>
<dbReference type="InterPro" id="IPR051203">
    <property type="entry name" value="Polysaccharide_Synthase-Rel"/>
</dbReference>
<feature type="transmembrane region" description="Helical" evidence="3">
    <location>
        <begin position="139"/>
        <end position="156"/>
    </location>
</feature>
<dbReference type="InterPro" id="IPR003869">
    <property type="entry name" value="Polysac_CapD-like"/>
</dbReference>
<proteinExistence type="inferred from homology"/>
<dbReference type="InterPro" id="IPR036291">
    <property type="entry name" value="NAD(P)-bd_dom_sf"/>
</dbReference>
<dbReference type="Proteomes" id="UP001414441">
    <property type="component" value="Unassembled WGS sequence"/>
</dbReference>
<keyword evidence="3" id="KW-1133">Transmembrane helix</keyword>
<name>A0ABV0D7L8_9GAMM</name>
<dbReference type="Pfam" id="PF13727">
    <property type="entry name" value="CoA_binding_3"/>
    <property type="match status" value="1"/>
</dbReference>
<evidence type="ECO:0000259" key="4">
    <source>
        <dbReference type="Pfam" id="PF02719"/>
    </source>
</evidence>
<accession>A0ABV0D7L8</accession>
<feature type="compositionally biased region" description="Polar residues" evidence="2">
    <location>
        <begin position="669"/>
        <end position="692"/>
    </location>
</feature>
<feature type="domain" description="Polysaccharide biosynthesis protein CapD-like" evidence="4">
    <location>
        <begin position="317"/>
        <end position="625"/>
    </location>
</feature>
<evidence type="ECO:0000256" key="1">
    <source>
        <dbReference type="ARBA" id="ARBA00007430"/>
    </source>
</evidence>
<feature type="transmembrane region" description="Helical" evidence="3">
    <location>
        <begin position="110"/>
        <end position="127"/>
    </location>
</feature>
<evidence type="ECO:0000256" key="3">
    <source>
        <dbReference type="SAM" id="Phobius"/>
    </source>
</evidence>
<dbReference type="SUPFAM" id="SSF51735">
    <property type="entry name" value="NAD(P)-binding Rossmann-fold domains"/>
    <property type="match status" value="1"/>
</dbReference>
<feature type="transmembrane region" description="Helical" evidence="3">
    <location>
        <begin position="76"/>
        <end position="98"/>
    </location>
</feature>
<gene>
    <name evidence="5" type="ORF">ABFV72_11690</name>
</gene>
<comment type="similarity">
    <text evidence="1">Belongs to the polysaccharide synthase family.</text>
</comment>
<reference evidence="5 6" key="1">
    <citation type="submission" date="2024-05" db="EMBL/GenBank/DDBJ databases">
        <title>Genome sequencing of Marine Estuary Bacteria, Pseudoalteromonas distincta strain FA, Psychrobacter proteolyticus strain EA, and Shewanella baltica strain CA.</title>
        <authorList>
            <person name="Dieffenbach S.A."/>
            <person name="Maclea K.S."/>
        </authorList>
    </citation>
    <scope>NUCLEOTIDE SEQUENCE [LARGE SCALE GENOMIC DNA]</scope>
    <source>
        <strain evidence="5 6">EA</strain>
    </source>
</reference>
<evidence type="ECO:0000313" key="6">
    <source>
        <dbReference type="Proteomes" id="UP001414441"/>
    </source>
</evidence>